<evidence type="ECO:0000256" key="2">
    <source>
        <dbReference type="SAM" id="SignalP"/>
    </source>
</evidence>
<dbReference type="GO" id="GO:0008250">
    <property type="term" value="C:oligosaccharyltransferase complex"/>
    <property type="evidence" value="ECO:0007669"/>
    <property type="project" value="TreeGrafter"/>
</dbReference>
<evidence type="ECO:0000256" key="1">
    <source>
        <dbReference type="SAM" id="Phobius"/>
    </source>
</evidence>
<dbReference type="GO" id="GO:0018279">
    <property type="term" value="P:protein N-linked glycosylation via asparagine"/>
    <property type="evidence" value="ECO:0007669"/>
    <property type="project" value="InterPro"/>
</dbReference>
<dbReference type="PANTHER" id="PTHR10830:SF0">
    <property type="entry name" value="DOLICHYL-DIPHOSPHOOLIGOSACCHARIDE--PROTEIN GLYCOSYLTRANSFERASE 48 KDA SUBUNIT"/>
    <property type="match status" value="1"/>
</dbReference>
<name>A0A915EBU7_9BILA</name>
<keyword evidence="2" id="KW-0732">Signal</keyword>
<evidence type="ECO:0000313" key="5">
    <source>
        <dbReference type="WBParaSite" id="jg4195"/>
    </source>
</evidence>
<keyword evidence="1" id="KW-0812">Transmembrane</keyword>
<accession>A0A915EBU7</accession>
<sequence>MKYMWSVAFALLLFASSFVASEEKCEPDVIQLRVKDVRHHRVGESQQQKEYIPLDNVRYEIDIEELSNGIWQPFDGEDVKLEFVRVSPLVEKILKNQDGTLSTEFQVPDMFGVYKFRVDYDRAGYTPIFEVRRVSVRPLRHDQHERFLPIAYPYYISAFSMMLGLYLFSFVYLYHK</sequence>
<protein>
    <submittedName>
        <fullName evidence="5">Dolichyl-diphosphooligosaccharide--protein glycosyltransferase 48 kDa subunit</fullName>
    </submittedName>
</protein>
<dbReference type="InterPro" id="IPR005013">
    <property type="entry name" value="DDOST_48_kDa_subunit"/>
</dbReference>
<reference evidence="5" key="1">
    <citation type="submission" date="2022-11" db="UniProtKB">
        <authorList>
            <consortium name="WormBaseParasite"/>
        </authorList>
    </citation>
    <scope>IDENTIFICATION</scope>
</reference>
<feature type="signal peptide" evidence="2">
    <location>
        <begin position="1"/>
        <end position="21"/>
    </location>
</feature>
<feature type="domain" description="OST48 middle" evidence="3">
    <location>
        <begin position="39"/>
        <end position="176"/>
    </location>
</feature>
<organism evidence="4 5">
    <name type="scientific">Ditylenchus dipsaci</name>
    <dbReference type="NCBI Taxonomy" id="166011"/>
    <lineage>
        <taxon>Eukaryota</taxon>
        <taxon>Metazoa</taxon>
        <taxon>Ecdysozoa</taxon>
        <taxon>Nematoda</taxon>
        <taxon>Chromadorea</taxon>
        <taxon>Rhabditida</taxon>
        <taxon>Tylenchina</taxon>
        <taxon>Tylenchomorpha</taxon>
        <taxon>Sphaerularioidea</taxon>
        <taxon>Anguinidae</taxon>
        <taxon>Anguininae</taxon>
        <taxon>Ditylenchus</taxon>
    </lineage>
</organism>
<evidence type="ECO:0000313" key="4">
    <source>
        <dbReference type="Proteomes" id="UP000887574"/>
    </source>
</evidence>
<feature type="chain" id="PRO_5044227000" evidence="2">
    <location>
        <begin position="22"/>
        <end position="176"/>
    </location>
</feature>
<dbReference type="InterPro" id="IPR055459">
    <property type="entry name" value="OST48_MD"/>
</dbReference>
<feature type="transmembrane region" description="Helical" evidence="1">
    <location>
        <begin position="152"/>
        <end position="174"/>
    </location>
</feature>
<evidence type="ECO:0000259" key="3">
    <source>
        <dbReference type="Pfam" id="PF23358"/>
    </source>
</evidence>
<dbReference type="PANTHER" id="PTHR10830">
    <property type="entry name" value="DOLICHYL-DIPHOSPHOOLIGOSACCHARIDE--PROTEIN GLYCOSYLTRANSFERASE 48 KDA SUBUNIT"/>
    <property type="match status" value="1"/>
</dbReference>
<dbReference type="WBParaSite" id="jg4195">
    <property type="protein sequence ID" value="jg4195"/>
    <property type="gene ID" value="jg4195"/>
</dbReference>
<keyword evidence="4" id="KW-1185">Reference proteome</keyword>
<keyword evidence="1" id="KW-1133">Transmembrane helix</keyword>
<dbReference type="AlphaFoldDB" id="A0A915EBU7"/>
<keyword evidence="1" id="KW-0472">Membrane</keyword>
<dbReference type="Pfam" id="PF23358">
    <property type="entry name" value="OST48_MD"/>
    <property type="match status" value="1"/>
</dbReference>
<proteinExistence type="predicted"/>
<dbReference type="Proteomes" id="UP000887574">
    <property type="component" value="Unplaced"/>
</dbReference>